<gene>
    <name evidence="1" type="ORF">DCF19_03690</name>
</gene>
<evidence type="ECO:0008006" key="3">
    <source>
        <dbReference type="Google" id="ProtNLM"/>
    </source>
</evidence>
<dbReference type="EMBL" id="QBML01000004">
    <property type="protein sequence ID" value="PZO43742.1"/>
    <property type="molecule type" value="Genomic_DNA"/>
</dbReference>
<dbReference type="Proteomes" id="UP000249467">
    <property type="component" value="Unassembled WGS sequence"/>
</dbReference>
<protein>
    <recommendedName>
        <fullName evidence="3">DUF4157 domain-containing protein</fullName>
    </recommendedName>
</protein>
<reference evidence="1 2" key="2">
    <citation type="submission" date="2018-06" db="EMBL/GenBank/DDBJ databases">
        <title>Metagenomic assembly of (sub)arctic Cyanobacteria and their associated microbiome from non-axenic cultures.</title>
        <authorList>
            <person name="Baurain D."/>
        </authorList>
    </citation>
    <scope>NUCLEOTIDE SEQUENCE [LARGE SCALE GENOMIC DNA]</scope>
    <source>
        <strain evidence="1">ULC066bin1</strain>
    </source>
</reference>
<name>A0A2W4WH21_9CYAN</name>
<evidence type="ECO:0000313" key="1">
    <source>
        <dbReference type="EMBL" id="PZO43742.1"/>
    </source>
</evidence>
<sequence>MNILRRISFLILVTLAIVTAIGLSDTNFFANSEAKSSLVEEAWGQAGSIAYQAAAKTMHSKNGEGVPLDNVQKRYLRRYFIDYIDRVTVIYNAQMMDRWVLGNVAVHFGKVDSIAQTYCDRIYLRAPYNPEDLKQLAVLSHEMVHVRQCAQNGGLDQFGYRYFVEYKRAKQKYENNLMEKEAYDLQHRFVKVNPID</sequence>
<evidence type="ECO:0000313" key="2">
    <source>
        <dbReference type="Proteomes" id="UP000249467"/>
    </source>
</evidence>
<proteinExistence type="predicted"/>
<dbReference type="AlphaFoldDB" id="A0A2W4WH21"/>
<accession>A0A2W4WH21</accession>
<organism evidence="1 2">
    <name type="scientific">Pseudanabaena frigida</name>
    <dbReference type="NCBI Taxonomy" id="945775"/>
    <lineage>
        <taxon>Bacteria</taxon>
        <taxon>Bacillati</taxon>
        <taxon>Cyanobacteriota</taxon>
        <taxon>Cyanophyceae</taxon>
        <taxon>Pseudanabaenales</taxon>
        <taxon>Pseudanabaenaceae</taxon>
        <taxon>Pseudanabaena</taxon>
    </lineage>
</organism>
<comment type="caution">
    <text evidence="1">The sequence shown here is derived from an EMBL/GenBank/DDBJ whole genome shotgun (WGS) entry which is preliminary data.</text>
</comment>
<reference evidence="1 2" key="1">
    <citation type="submission" date="2018-04" db="EMBL/GenBank/DDBJ databases">
        <authorList>
            <person name="Go L.Y."/>
            <person name="Mitchell J.A."/>
        </authorList>
    </citation>
    <scope>NUCLEOTIDE SEQUENCE [LARGE SCALE GENOMIC DNA]</scope>
    <source>
        <strain evidence="1">ULC066bin1</strain>
    </source>
</reference>